<dbReference type="InterPro" id="IPR000792">
    <property type="entry name" value="Tscrpt_reg_LuxR_C"/>
</dbReference>
<dbReference type="SMART" id="SM00421">
    <property type="entry name" value="HTH_LUXR"/>
    <property type="match status" value="1"/>
</dbReference>
<keyword evidence="1" id="KW-0805">Transcription regulation</keyword>
<dbReference type="PROSITE" id="PS50043">
    <property type="entry name" value="HTH_LUXR_2"/>
    <property type="match status" value="1"/>
</dbReference>
<evidence type="ECO:0000256" key="2">
    <source>
        <dbReference type="ARBA" id="ARBA00023125"/>
    </source>
</evidence>
<dbReference type="PANTHER" id="PTHR44688:SF16">
    <property type="entry name" value="DNA-BINDING TRANSCRIPTIONAL ACTIVATOR DEVR_DOSR"/>
    <property type="match status" value="1"/>
</dbReference>
<dbReference type="InterPro" id="IPR016032">
    <property type="entry name" value="Sig_transdc_resp-reg_C-effctor"/>
</dbReference>
<sequence>MWSRLAADPRTFAWLSLREADDEPGPLWTAIVAALARKVPGLDGDRLSALTREPGFAGEDVLPLLLSALAAHPGPLLLVLDDHHVLRDPECQRQLGTFVDRLPPTVQIAMVGRTRPAFPLTRYRASGETRELRMGELRMSGEEVRAMVRETAGILLRDADVEILAERTEGWPIAVRLAALGLREAADPAAFVSGFTGANREVAEYVDEEVLRSLAPDARAFLLRTSILDELSAAVCQEVTGLPDAARRLEEMERAGLFLVPLDDHRAGYRYHRLFREALRCELSRDDESMVAALHLRASAWYARHGMIRSALDHALAGGDTRTGGDLLARHYMDFISAGRSDLVRGWLAAIGEPRVSQSAALAICAAWAHSTSGDRMGTRRWLRTAEGLPEEGRLPDGSPSAKFAVALVKALHGGGSVPELAHAAATAAALAPDPTSEWSVRALTILGYARYLAGDLEGALGPLKTAAQDETEPPLLRLLALAGLSLTLGELGQGAESGRLARSAYKLLREHGLLESPLGTPASTAFGLALAREGMYARAREVLEEALRIRRRRLGLTTWTTLDLLLAAARTTAESGDHSAARKLLAEARRLLAAEPDEGPRFRALLDRLEAPPAGPPPAARVPESLTGREHEVLRLLPAELSMREIADELYVSTNTVKTHTRAIYRKLGASTRQQALHRARELGIL</sequence>
<keyword evidence="3" id="KW-0804">Transcription</keyword>
<dbReference type="Gene3D" id="1.10.10.10">
    <property type="entry name" value="Winged helix-like DNA-binding domain superfamily/Winged helix DNA-binding domain"/>
    <property type="match status" value="1"/>
</dbReference>
<dbReference type="CDD" id="cd06170">
    <property type="entry name" value="LuxR_C_like"/>
    <property type="match status" value="1"/>
</dbReference>
<proteinExistence type="predicted"/>
<dbReference type="PRINTS" id="PR00038">
    <property type="entry name" value="HTHLUXR"/>
</dbReference>
<evidence type="ECO:0000256" key="3">
    <source>
        <dbReference type="ARBA" id="ARBA00023163"/>
    </source>
</evidence>
<keyword evidence="6" id="KW-1185">Reference proteome</keyword>
<comment type="caution">
    <text evidence="5">The sequence shown here is derived from an EMBL/GenBank/DDBJ whole genome shotgun (WGS) entry which is preliminary data.</text>
</comment>
<dbReference type="Pfam" id="PF25873">
    <property type="entry name" value="WHD_MalT"/>
    <property type="match status" value="1"/>
</dbReference>
<dbReference type="InterPro" id="IPR059106">
    <property type="entry name" value="WHD_MalT"/>
</dbReference>
<evidence type="ECO:0000259" key="4">
    <source>
        <dbReference type="PROSITE" id="PS50043"/>
    </source>
</evidence>
<dbReference type="SUPFAM" id="SSF46894">
    <property type="entry name" value="C-terminal effector domain of the bipartite response regulators"/>
    <property type="match status" value="1"/>
</dbReference>
<dbReference type="InterPro" id="IPR011990">
    <property type="entry name" value="TPR-like_helical_dom_sf"/>
</dbReference>
<accession>A0ABW2XRG1</accession>
<keyword evidence="2" id="KW-0238">DNA-binding</keyword>
<feature type="domain" description="HTH luxR-type" evidence="4">
    <location>
        <begin position="620"/>
        <end position="685"/>
    </location>
</feature>
<evidence type="ECO:0000313" key="6">
    <source>
        <dbReference type="Proteomes" id="UP001597063"/>
    </source>
</evidence>
<gene>
    <name evidence="5" type="ORF">ACFQZM_31600</name>
</gene>
<dbReference type="Proteomes" id="UP001597063">
    <property type="component" value="Unassembled WGS sequence"/>
</dbReference>
<dbReference type="Pfam" id="PF00196">
    <property type="entry name" value="GerE"/>
    <property type="match status" value="1"/>
</dbReference>
<dbReference type="EMBL" id="JBHTGP010000016">
    <property type="protein sequence ID" value="MFD0689073.1"/>
    <property type="molecule type" value="Genomic_DNA"/>
</dbReference>
<organism evidence="5 6">
    <name type="scientific">Actinomadura fibrosa</name>
    <dbReference type="NCBI Taxonomy" id="111802"/>
    <lineage>
        <taxon>Bacteria</taxon>
        <taxon>Bacillati</taxon>
        <taxon>Actinomycetota</taxon>
        <taxon>Actinomycetes</taxon>
        <taxon>Streptosporangiales</taxon>
        <taxon>Thermomonosporaceae</taxon>
        <taxon>Actinomadura</taxon>
    </lineage>
</organism>
<evidence type="ECO:0000256" key="1">
    <source>
        <dbReference type="ARBA" id="ARBA00023015"/>
    </source>
</evidence>
<evidence type="ECO:0000313" key="5">
    <source>
        <dbReference type="EMBL" id="MFD0689073.1"/>
    </source>
</evidence>
<name>A0ABW2XRG1_9ACTN</name>
<protein>
    <submittedName>
        <fullName evidence="5">LuxR C-terminal-related transcriptional regulator</fullName>
    </submittedName>
</protein>
<dbReference type="RefSeq" id="WP_131761777.1">
    <property type="nucleotide sequence ID" value="NZ_CAACUY010000187.1"/>
</dbReference>
<dbReference type="InterPro" id="IPR036388">
    <property type="entry name" value="WH-like_DNA-bd_sf"/>
</dbReference>
<reference evidence="6" key="1">
    <citation type="journal article" date="2019" name="Int. J. Syst. Evol. Microbiol.">
        <title>The Global Catalogue of Microorganisms (GCM) 10K type strain sequencing project: providing services to taxonomists for standard genome sequencing and annotation.</title>
        <authorList>
            <consortium name="The Broad Institute Genomics Platform"/>
            <consortium name="The Broad Institute Genome Sequencing Center for Infectious Disease"/>
            <person name="Wu L."/>
            <person name="Ma J."/>
        </authorList>
    </citation>
    <scope>NUCLEOTIDE SEQUENCE [LARGE SCALE GENOMIC DNA]</scope>
    <source>
        <strain evidence="6">JCM 9371</strain>
    </source>
</reference>
<dbReference type="PANTHER" id="PTHR44688">
    <property type="entry name" value="DNA-BINDING TRANSCRIPTIONAL ACTIVATOR DEVR_DOSR"/>
    <property type="match status" value="1"/>
</dbReference>
<dbReference type="Gene3D" id="1.25.40.10">
    <property type="entry name" value="Tetratricopeptide repeat domain"/>
    <property type="match status" value="1"/>
</dbReference>
<dbReference type="SUPFAM" id="SSF48452">
    <property type="entry name" value="TPR-like"/>
    <property type="match status" value="1"/>
</dbReference>